<dbReference type="CDD" id="cd06267">
    <property type="entry name" value="PBP1_LacI_sugar_binding-like"/>
    <property type="match status" value="1"/>
</dbReference>
<keyword evidence="2 5" id="KW-0238">DNA-binding</keyword>
<dbReference type="Proteomes" id="UP001304769">
    <property type="component" value="Unassembled WGS sequence"/>
</dbReference>
<dbReference type="EMBL" id="JAYGGQ010000006">
    <property type="protein sequence ID" value="MEA5455040.1"/>
    <property type="molecule type" value="Genomic_DNA"/>
</dbReference>
<proteinExistence type="predicted"/>
<dbReference type="InterPro" id="IPR046335">
    <property type="entry name" value="LacI/GalR-like_sensor"/>
</dbReference>
<accession>A0ABU5T5U0</accession>
<dbReference type="SUPFAM" id="SSF47413">
    <property type="entry name" value="lambda repressor-like DNA-binding domains"/>
    <property type="match status" value="1"/>
</dbReference>
<dbReference type="GO" id="GO:0003677">
    <property type="term" value="F:DNA binding"/>
    <property type="evidence" value="ECO:0007669"/>
    <property type="project" value="UniProtKB-KW"/>
</dbReference>
<evidence type="ECO:0000256" key="2">
    <source>
        <dbReference type="ARBA" id="ARBA00023125"/>
    </source>
</evidence>
<keyword evidence="1" id="KW-0805">Transcription regulation</keyword>
<dbReference type="PROSITE" id="PS50932">
    <property type="entry name" value="HTH_LACI_2"/>
    <property type="match status" value="1"/>
</dbReference>
<dbReference type="Pfam" id="PF00356">
    <property type="entry name" value="LacI"/>
    <property type="match status" value="1"/>
</dbReference>
<dbReference type="InterPro" id="IPR028082">
    <property type="entry name" value="Peripla_BP_I"/>
</dbReference>
<name>A0ABU5T5U0_9MICC</name>
<dbReference type="Gene3D" id="1.10.260.40">
    <property type="entry name" value="lambda repressor-like DNA-binding domains"/>
    <property type="match status" value="1"/>
</dbReference>
<evidence type="ECO:0000256" key="3">
    <source>
        <dbReference type="ARBA" id="ARBA00023163"/>
    </source>
</evidence>
<feature type="domain" description="HTH lacI-type" evidence="4">
    <location>
        <begin position="5"/>
        <end position="59"/>
    </location>
</feature>
<dbReference type="CDD" id="cd01392">
    <property type="entry name" value="HTH_LacI"/>
    <property type="match status" value="1"/>
</dbReference>
<comment type="caution">
    <text evidence="5">The sequence shown here is derived from an EMBL/GenBank/DDBJ whole genome shotgun (WGS) entry which is preliminary data.</text>
</comment>
<dbReference type="RefSeq" id="WP_323278893.1">
    <property type="nucleotide sequence ID" value="NZ_JAYGGQ010000006.1"/>
</dbReference>
<gene>
    <name evidence="5" type="ORF">SPF06_09950</name>
</gene>
<dbReference type="InterPro" id="IPR000843">
    <property type="entry name" value="HTH_LacI"/>
</dbReference>
<evidence type="ECO:0000256" key="1">
    <source>
        <dbReference type="ARBA" id="ARBA00023015"/>
    </source>
</evidence>
<sequence>MGSTPTVYDVAAAAGVSTATVSRFFRSPDKVKAATQESIRHAVDELGYIPSGLARGLAERHSGVVGFYSFSGHEPDELLMPEPGDPDTVRVVSDASTRPRLFPLFADEVLRGIELECTVQGLPLAVGWQKRDAGGVALDEIARRVDGLVVLPHVMSEPMLARLARTKPIVVVSQEPPAGTDLCSVTVNNRGGMHALVTHMIQVHGVRDFWFAGPVDDYDRTQRHDGFESAIREAGLVPPNGLKLEATRGRYDARDELLKMLRAERVRLPEAVVCANDQTALGVIEAFSEAGIRVPEDVAVTGFDGIDAGRFIQPGLTTVRQPMDLLGRMAVRMLSERMDDPSASPAHTVLPVQLLLRHSCGCSG</sequence>
<dbReference type="PANTHER" id="PTHR30146:SF109">
    <property type="entry name" value="HTH-TYPE TRANSCRIPTIONAL REGULATOR GALS"/>
    <property type="match status" value="1"/>
</dbReference>
<organism evidence="5 6">
    <name type="scientific">Sinomonas terricola</name>
    <dbReference type="NCBI Taxonomy" id="3110330"/>
    <lineage>
        <taxon>Bacteria</taxon>
        <taxon>Bacillati</taxon>
        <taxon>Actinomycetota</taxon>
        <taxon>Actinomycetes</taxon>
        <taxon>Micrococcales</taxon>
        <taxon>Micrococcaceae</taxon>
        <taxon>Sinomonas</taxon>
    </lineage>
</organism>
<keyword evidence="6" id="KW-1185">Reference proteome</keyword>
<dbReference type="Pfam" id="PF13377">
    <property type="entry name" value="Peripla_BP_3"/>
    <property type="match status" value="1"/>
</dbReference>
<dbReference type="Gene3D" id="3.40.50.2300">
    <property type="match status" value="2"/>
</dbReference>
<reference evidence="5 6" key="1">
    <citation type="submission" date="2023-12" db="EMBL/GenBank/DDBJ databases">
        <title>Sinomonas terricola sp. nov, isolated from litchi orchard soil in Guangdong, PR China.</title>
        <authorList>
            <person name="Jiaxin W."/>
            <person name="Yang Z."/>
            <person name="Honghui Z."/>
        </authorList>
    </citation>
    <scope>NUCLEOTIDE SEQUENCE [LARGE SCALE GENOMIC DNA]</scope>
    <source>
        <strain evidence="5 6">JGH33</strain>
    </source>
</reference>
<evidence type="ECO:0000313" key="5">
    <source>
        <dbReference type="EMBL" id="MEA5455040.1"/>
    </source>
</evidence>
<dbReference type="PANTHER" id="PTHR30146">
    <property type="entry name" value="LACI-RELATED TRANSCRIPTIONAL REPRESSOR"/>
    <property type="match status" value="1"/>
</dbReference>
<dbReference type="InterPro" id="IPR010982">
    <property type="entry name" value="Lambda_DNA-bd_dom_sf"/>
</dbReference>
<keyword evidence="3" id="KW-0804">Transcription</keyword>
<evidence type="ECO:0000259" key="4">
    <source>
        <dbReference type="PROSITE" id="PS50932"/>
    </source>
</evidence>
<dbReference type="SMART" id="SM00354">
    <property type="entry name" value="HTH_LACI"/>
    <property type="match status" value="1"/>
</dbReference>
<evidence type="ECO:0000313" key="6">
    <source>
        <dbReference type="Proteomes" id="UP001304769"/>
    </source>
</evidence>
<protein>
    <submittedName>
        <fullName evidence="5">LacI family DNA-binding transcriptional regulator</fullName>
    </submittedName>
</protein>
<dbReference type="SUPFAM" id="SSF53822">
    <property type="entry name" value="Periplasmic binding protein-like I"/>
    <property type="match status" value="1"/>
</dbReference>